<dbReference type="Pfam" id="PF05268">
    <property type="entry name" value="GP38"/>
    <property type="match status" value="1"/>
</dbReference>
<name>A0A076G6F1_9CAUD</name>
<dbReference type="EMBL" id="KM224878">
    <property type="protein sequence ID" value="AII27067.1"/>
    <property type="molecule type" value="Genomic_DNA"/>
</dbReference>
<proteinExistence type="predicted"/>
<dbReference type="Proteomes" id="UP000028661">
    <property type="component" value="Segment"/>
</dbReference>
<accession>A0A076G6F1</accession>
<evidence type="ECO:0000259" key="1">
    <source>
        <dbReference type="Pfam" id="PF05268"/>
    </source>
</evidence>
<reference evidence="3" key="1">
    <citation type="journal article" date="2014" name="Elife">
        <title>Evolutionary consequences of intra-patient phage predation on microbial populations.</title>
        <authorList>
            <person name="Seed K.D."/>
            <person name="Yen M."/>
            <person name="Shapiro B.J."/>
            <person name="Hilaire I.J."/>
            <person name="Charles R.C."/>
            <person name="Teng J.E."/>
            <person name="Ivers L.C."/>
            <person name="Boncy J."/>
            <person name="Harris J.B."/>
            <person name="Camilli A."/>
        </authorList>
    </citation>
    <scope>NUCLEOTIDE SEQUENCE [LARGE SCALE GENOMIC DNA]</scope>
</reference>
<protein>
    <recommendedName>
        <fullName evidence="1">Receptor-recognising protein Gp38 domain-containing protein</fullName>
    </recommendedName>
</protein>
<dbReference type="InterPro" id="IPR007932">
    <property type="entry name" value="Receptor-recog_Gp38"/>
</dbReference>
<sequence>MPIGVNVSGTNKQATMKVNVGGVWKLPIGWVRENGVWKKFQNPEFTYTISQNTTNFNLFSAIGNREETIINLVINSGVNVYSNNVGIPALLIPNSFADKTINIINNGNIYGQGGVGGTGQGQAGGPALRVQTAQKINLTNNGTIAGGGGSGGKGGTGGNGFFTTQSTQRDPSSGTWTYATGNHIEFRSRNCILRMGNSEIYRWYGPDFGTVVTYGITITVGEWTYYASNFYGDGVGVLKSNAMYRTRTVTNTTYTTGGAGGNGGNGQGFSQAATNGLAGANGGTNAGRGGNGGNGGTFGVAGATGATGASGNQTAGLGGQAGGAAGAAVDGTSKVNYVNAGKLLGPLIN</sequence>
<gene>
    <name evidence="2" type="ORF">ICP22011A_0023</name>
</gene>
<evidence type="ECO:0000313" key="2">
    <source>
        <dbReference type="EMBL" id="AII27067.1"/>
    </source>
</evidence>
<evidence type="ECO:0000313" key="3">
    <source>
        <dbReference type="Proteomes" id="UP000028661"/>
    </source>
</evidence>
<feature type="domain" description="Receptor-recognising protein Gp38" evidence="1">
    <location>
        <begin position="57"/>
        <end position="156"/>
    </location>
</feature>
<organism evidence="2 3">
    <name type="scientific">Vibrio phage ICP2_2011_A</name>
    <dbReference type="NCBI Taxonomy" id="1529057"/>
    <lineage>
        <taxon>Viruses</taxon>
        <taxon>Duplodnaviria</taxon>
        <taxon>Heunggongvirae</taxon>
        <taxon>Uroviricota</taxon>
        <taxon>Caudoviricetes</taxon>
        <taxon>Zobellviridae</taxon>
        <taxon>Icepovirus</taxon>
        <taxon>Icepovirus bengalense</taxon>
    </lineage>
</organism>